<reference evidence="4 5" key="1">
    <citation type="submission" date="2019-03" db="EMBL/GenBank/DDBJ databases">
        <title>Genomic Encyclopedia of Type Strains, Phase IV (KMG-IV): sequencing the most valuable type-strain genomes for metagenomic binning, comparative biology and taxonomic classification.</title>
        <authorList>
            <person name="Goeker M."/>
        </authorList>
    </citation>
    <scope>NUCLEOTIDE SEQUENCE [LARGE SCALE GENOMIC DNA]</scope>
    <source>
        <strain evidence="4 5">DSM 18063</strain>
    </source>
</reference>
<evidence type="ECO:0000256" key="2">
    <source>
        <dbReference type="SAM" id="MobiDB-lite"/>
    </source>
</evidence>
<organism evidence="4 5">
    <name type="scientific">Rhodovulum marinum</name>
    <dbReference type="NCBI Taxonomy" id="320662"/>
    <lineage>
        <taxon>Bacteria</taxon>
        <taxon>Pseudomonadati</taxon>
        <taxon>Pseudomonadota</taxon>
        <taxon>Alphaproteobacteria</taxon>
        <taxon>Rhodobacterales</taxon>
        <taxon>Paracoccaceae</taxon>
        <taxon>Rhodovulum</taxon>
    </lineage>
</organism>
<dbReference type="AlphaFoldDB" id="A0A4R2PUZ7"/>
<dbReference type="GO" id="GO:0016829">
    <property type="term" value="F:lyase activity"/>
    <property type="evidence" value="ECO:0007669"/>
    <property type="project" value="InterPro"/>
</dbReference>
<sequence length="597" mass="64570">MAGALQSDQPHRRRGDAMNRIHARLATLARPASGIVSQPEPRSIGSFARGRQLCAGNFLFGGAQVEAPGVAIWELDMPGPRFEEEAHGFTWLDDLAAAGDGAARTRAQGWTLAWVDRFGRGRGPGWTPDLTARRLIRWLHHALMLLNGLERAQSDAIFRSLAQQTAFLGRRWKSAPPGLPRFEALTGLIYAGVSLNGMARHLAPALKALERECDREIDQGGGLPTRNPEELLSVFTLLTWAEAALADAGQEPAAAHRAAIQRIAPTLRALRHADGALARFHGGGRGPEGRLDQALAESGVKARPVRGLAMGFARLASGRTTVIVDAGPPPAPAVSQNAHASTLAFELTSGRRPVIVNCGAGTSFGPEWRRAGRATQSHSTLAIRGFSSSRFAPRRKGGTPALLTEVPKSVESRTESGLAGHSLTAWHDGYGPTHGLTHVRQLMLAYDGRALSGEDTLAAFTDEERAVFDKTMERTALQGVGYDIRFHIHPDVDAEIDMGGAAVSLALKSGEIWVFRHDGAAEMDLAPSVYLENGRVKPRATKQIVLSARVMDYASLITWTLAKAQDTPRAPRDLEPEDEQAPWVLPWTRRDRPEHEG</sequence>
<dbReference type="InterPro" id="IPR008929">
    <property type="entry name" value="Chondroitin_lyas"/>
</dbReference>
<evidence type="ECO:0000259" key="3">
    <source>
        <dbReference type="Pfam" id="PF07940"/>
    </source>
</evidence>
<keyword evidence="5" id="KW-1185">Reference proteome</keyword>
<dbReference type="Proteomes" id="UP000294835">
    <property type="component" value="Unassembled WGS sequence"/>
</dbReference>
<dbReference type="EMBL" id="SLXP01000010">
    <property type="protein sequence ID" value="TCP39737.1"/>
    <property type="molecule type" value="Genomic_DNA"/>
</dbReference>
<dbReference type="Gene3D" id="1.50.10.100">
    <property type="entry name" value="Chondroitin AC/alginate lyase"/>
    <property type="match status" value="1"/>
</dbReference>
<dbReference type="Gene3D" id="2.70.98.70">
    <property type="match status" value="1"/>
</dbReference>
<comment type="subcellular location">
    <subcellularLocation>
        <location evidence="1">Cell envelope</location>
    </subcellularLocation>
</comment>
<dbReference type="Pfam" id="PF07940">
    <property type="entry name" value="Hepar_II_III_C"/>
    <property type="match status" value="1"/>
</dbReference>
<dbReference type="InterPro" id="IPR012480">
    <property type="entry name" value="Hepar_II_III_C"/>
</dbReference>
<protein>
    <submittedName>
        <fullName evidence="4">Putative heparinase superfamily protein</fullName>
    </submittedName>
</protein>
<evidence type="ECO:0000313" key="4">
    <source>
        <dbReference type="EMBL" id="TCP39737.1"/>
    </source>
</evidence>
<gene>
    <name evidence="4" type="ORF">EV662_11041</name>
</gene>
<feature type="domain" description="Heparinase II/III-like C-terminal" evidence="3">
    <location>
        <begin position="304"/>
        <end position="560"/>
    </location>
</feature>
<dbReference type="GO" id="GO:0030313">
    <property type="term" value="C:cell envelope"/>
    <property type="evidence" value="ECO:0007669"/>
    <property type="project" value="UniProtKB-SubCell"/>
</dbReference>
<proteinExistence type="predicted"/>
<evidence type="ECO:0000256" key="1">
    <source>
        <dbReference type="ARBA" id="ARBA00004196"/>
    </source>
</evidence>
<evidence type="ECO:0000313" key="5">
    <source>
        <dbReference type="Proteomes" id="UP000294835"/>
    </source>
</evidence>
<feature type="region of interest" description="Disordered" evidence="2">
    <location>
        <begin position="565"/>
        <end position="597"/>
    </location>
</feature>
<comment type="caution">
    <text evidence="4">The sequence shown here is derived from an EMBL/GenBank/DDBJ whole genome shotgun (WGS) entry which is preliminary data.</text>
</comment>
<accession>A0A4R2PUZ7</accession>
<name>A0A4R2PUZ7_9RHOB</name>
<feature type="compositionally biased region" description="Basic and acidic residues" evidence="2">
    <location>
        <begin position="588"/>
        <end position="597"/>
    </location>
</feature>